<proteinExistence type="predicted"/>
<keyword evidence="5" id="KW-1185">Reference proteome</keyword>
<evidence type="ECO:0000313" key="4">
    <source>
        <dbReference type="EMBL" id="PIB73604.1"/>
    </source>
</evidence>
<evidence type="ECO:0000256" key="1">
    <source>
        <dbReference type="SAM" id="Phobius"/>
    </source>
</evidence>
<dbReference type="STRING" id="28045.AWB95_02565"/>
<feature type="transmembrane region" description="Helical" evidence="1">
    <location>
        <begin position="105"/>
        <end position="125"/>
    </location>
</feature>
<sequence length="325" mass="34418">MLKRLSALPVDTFLLALLATVALAAVFPACGAAAEAVSIAAKVAIAVLFWLYGARLSPQQAWHGVRQWRLHLLVLATTFVVFPILGLAARALVPWLLTLDLYNGLLFLCLVPSTVQSSIAFTSIARGHVSAAIVSASLSNIVGVVITPVLVLLLMHTSGTPRVHATAIRDIVVQLLLPFVAGQLMRPWLAGPIARHSVLTKLVDRGSILLVVYTAFSMGMVQGIWRSVDGWRVVAVVVVSAVLLAVVLAFTALIGRLAGLNRGDGIVLLFCGSKKSLASGLPMALVLFPAATVGVTMLPLMLFHQIQLVVCAVIASRLAREPEPA</sequence>
<dbReference type="EMBL" id="LQOM01000013">
    <property type="protein sequence ID" value="ORV18647.1"/>
    <property type="molecule type" value="Genomic_DNA"/>
</dbReference>
<dbReference type="Pfam" id="PF13593">
    <property type="entry name" value="SBF_like"/>
    <property type="match status" value="1"/>
</dbReference>
<dbReference type="PIRSF" id="PIRSF026166">
    <property type="entry name" value="UCP026166"/>
    <property type="match status" value="1"/>
</dbReference>
<dbReference type="AlphaFoldDB" id="A0A1X1RVU0"/>
<feature type="chain" id="PRO_5014277511" evidence="2">
    <location>
        <begin position="25"/>
        <end position="325"/>
    </location>
</feature>
<dbReference type="PANTHER" id="PTHR18640:SF5">
    <property type="entry name" value="SODIUM_BILE ACID COTRANSPORTER 7"/>
    <property type="match status" value="1"/>
</dbReference>
<accession>A0A1X1RVU0</accession>
<feature type="transmembrane region" description="Helical" evidence="1">
    <location>
        <begin position="72"/>
        <end position="93"/>
    </location>
</feature>
<feature type="transmembrane region" description="Helical" evidence="1">
    <location>
        <begin position="132"/>
        <end position="155"/>
    </location>
</feature>
<feature type="signal peptide" evidence="2">
    <location>
        <begin position="1"/>
        <end position="24"/>
    </location>
</feature>
<evidence type="ECO:0000313" key="5">
    <source>
        <dbReference type="Proteomes" id="UP000193907"/>
    </source>
</evidence>
<evidence type="ECO:0000313" key="6">
    <source>
        <dbReference type="Proteomes" id="UP000230971"/>
    </source>
</evidence>
<reference evidence="4 6" key="2">
    <citation type="journal article" date="2017" name="Infect. Genet. Evol.">
        <title>The new phylogeny of the genus Mycobacterium: The old and the news.</title>
        <authorList>
            <person name="Tortoli E."/>
            <person name="Fedrizzi T."/>
            <person name="Meehan C.J."/>
            <person name="Trovato A."/>
            <person name="Grottola A."/>
            <person name="Giacobazzi E."/>
            <person name="Serpini G.F."/>
            <person name="Tagliazucchi S."/>
            <person name="Fabio A."/>
            <person name="Bettua C."/>
            <person name="Bertorelli R."/>
            <person name="Frascaro F."/>
            <person name="De Sanctis V."/>
            <person name="Pecorari M."/>
            <person name="Jousson O."/>
            <person name="Segata N."/>
            <person name="Cirillo D.M."/>
        </authorList>
    </citation>
    <scope>NUCLEOTIDE SEQUENCE [LARGE SCALE GENOMIC DNA]</scope>
    <source>
        <strain evidence="4 6">NCTC 12882</strain>
    </source>
</reference>
<dbReference type="Proteomes" id="UP000193907">
    <property type="component" value="Unassembled WGS sequence"/>
</dbReference>
<feature type="transmembrane region" description="Helical" evidence="1">
    <location>
        <begin position="231"/>
        <end position="255"/>
    </location>
</feature>
<organism evidence="3 5">
    <name type="scientific">Mycobacterium celatum</name>
    <dbReference type="NCBI Taxonomy" id="28045"/>
    <lineage>
        <taxon>Bacteria</taxon>
        <taxon>Bacillati</taxon>
        <taxon>Actinomycetota</taxon>
        <taxon>Actinomycetes</taxon>
        <taxon>Mycobacteriales</taxon>
        <taxon>Mycobacteriaceae</taxon>
        <taxon>Mycobacterium</taxon>
    </lineage>
</organism>
<keyword evidence="1" id="KW-1133">Transmembrane helix</keyword>
<evidence type="ECO:0000256" key="2">
    <source>
        <dbReference type="SAM" id="SignalP"/>
    </source>
</evidence>
<evidence type="ECO:0000313" key="3">
    <source>
        <dbReference type="EMBL" id="ORV18647.1"/>
    </source>
</evidence>
<feature type="transmembrane region" description="Helical" evidence="1">
    <location>
        <begin position="206"/>
        <end position="225"/>
    </location>
</feature>
<keyword evidence="1" id="KW-0472">Membrane</keyword>
<dbReference type="OrthoDB" id="9792271at2"/>
<name>A0A1X1RVU0_MYCCE</name>
<dbReference type="GO" id="GO:0005886">
    <property type="term" value="C:plasma membrane"/>
    <property type="evidence" value="ECO:0007669"/>
    <property type="project" value="TreeGrafter"/>
</dbReference>
<dbReference type="Gene3D" id="1.20.1530.20">
    <property type="match status" value="1"/>
</dbReference>
<reference evidence="3 5" key="1">
    <citation type="submission" date="2016-01" db="EMBL/GenBank/DDBJ databases">
        <title>The new phylogeny of the genus Mycobacterium.</title>
        <authorList>
            <person name="Tarcisio F."/>
            <person name="Conor M."/>
            <person name="Antonella G."/>
            <person name="Elisabetta G."/>
            <person name="Giulia F.S."/>
            <person name="Sara T."/>
            <person name="Anna F."/>
            <person name="Clotilde B."/>
            <person name="Roberto B."/>
            <person name="Veronica D.S."/>
            <person name="Fabio R."/>
            <person name="Monica P."/>
            <person name="Olivier J."/>
            <person name="Enrico T."/>
            <person name="Nicola S."/>
        </authorList>
    </citation>
    <scope>NUCLEOTIDE SEQUENCE [LARGE SCALE GENOMIC DNA]</scope>
    <source>
        <strain evidence="3 5">DSM 44243</strain>
    </source>
</reference>
<dbReference type="PANTHER" id="PTHR18640">
    <property type="entry name" value="SOLUTE CARRIER FAMILY 10 MEMBER 7"/>
    <property type="match status" value="1"/>
</dbReference>
<dbReference type="Proteomes" id="UP000230971">
    <property type="component" value="Unassembled WGS sequence"/>
</dbReference>
<gene>
    <name evidence="3" type="ORF">AWB95_02565</name>
    <name evidence="4" type="ORF">CQY23_22825</name>
</gene>
<keyword evidence="1" id="KW-0812">Transmembrane</keyword>
<feature type="transmembrane region" description="Helical" evidence="1">
    <location>
        <begin position="276"/>
        <end position="295"/>
    </location>
</feature>
<dbReference type="EMBL" id="PDKV01000049">
    <property type="protein sequence ID" value="PIB73604.1"/>
    <property type="molecule type" value="Genomic_DNA"/>
</dbReference>
<protein>
    <submittedName>
        <fullName evidence="4">Bile acid:sodium symporter</fullName>
    </submittedName>
</protein>
<dbReference type="InterPro" id="IPR016833">
    <property type="entry name" value="Put_Na-Bile_cotransptr"/>
</dbReference>
<dbReference type="InterPro" id="IPR038770">
    <property type="entry name" value="Na+/solute_symporter_sf"/>
</dbReference>
<feature type="transmembrane region" description="Helical" evidence="1">
    <location>
        <begin position="34"/>
        <end position="52"/>
    </location>
</feature>
<comment type="caution">
    <text evidence="3">The sequence shown here is derived from an EMBL/GenBank/DDBJ whole genome shotgun (WGS) entry which is preliminary data.</text>
</comment>
<keyword evidence="2" id="KW-0732">Signal</keyword>